<dbReference type="PANTHER" id="PTHR12419:SF111">
    <property type="entry name" value="OVARIAN TUMOR DOMAIN-CONTAINING DEUBIQUITINATING ENZYME 9"/>
    <property type="match status" value="1"/>
</dbReference>
<feature type="domain" description="OTU" evidence="7">
    <location>
        <begin position="185"/>
        <end position="309"/>
    </location>
</feature>
<dbReference type="FunFam" id="3.90.70.80:FF:000001">
    <property type="entry name" value="OTU domain-containing protein"/>
    <property type="match status" value="1"/>
</dbReference>
<evidence type="ECO:0000256" key="1">
    <source>
        <dbReference type="ARBA" id="ARBA00000707"/>
    </source>
</evidence>
<reference evidence="8" key="1">
    <citation type="submission" date="2020-01" db="EMBL/GenBank/DDBJ databases">
        <title>Genome sequence of Kobresia littledalei, the first chromosome-level genome in the family Cyperaceae.</title>
        <authorList>
            <person name="Qu G."/>
        </authorList>
    </citation>
    <scope>NUCLEOTIDE SEQUENCE</scope>
    <source>
        <strain evidence="8">C.B.Clarke</strain>
        <tissue evidence="8">Leaf</tissue>
    </source>
</reference>
<comment type="catalytic activity">
    <reaction evidence="1">
        <text>Thiol-dependent hydrolysis of ester, thioester, amide, peptide and isopeptide bonds formed by the C-terminal Gly of ubiquitin (a 76-residue protein attached to proteins as an intracellular targeting signal).</text>
        <dbReference type="EC" id="3.4.19.12"/>
    </reaction>
</comment>
<dbReference type="OrthoDB" id="415023at2759"/>
<dbReference type="Gene3D" id="3.90.70.80">
    <property type="match status" value="1"/>
</dbReference>
<evidence type="ECO:0000313" key="9">
    <source>
        <dbReference type="Proteomes" id="UP000623129"/>
    </source>
</evidence>
<dbReference type="SUPFAM" id="SSF54001">
    <property type="entry name" value="Cysteine proteinases"/>
    <property type="match status" value="1"/>
</dbReference>
<comment type="caution">
    <text evidence="8">The sequence shown here is derived from an EMBL/GenBank/DDBJ whole genome shotgun (WGS) entry which is preliminary data.</text>
</comment>
<dbReference type="InterPro" id="IPR003323">
    <property type="entry name" value="OTU_dom"/>
</dbReference>
<sequence>MCEHDPDLVRWGLHLLQDALTDHPTTAESNSDPNYSSNTDFYSNRMIKEDITRSENGHVKNQNMVENDEAIAYTLQQELAQLATEEASGMSCENYEPVLNQVWMNDATGSNNRPTVGEEELEATDCSSPPDNLEDDSELDGEVGKRLNDMVATPHVPRINQQIPTLDEAMSDHERLLERLKLYDLKELKVQGDGNCQFRALSDQFYRMTEHHKFVREQVVNQLKSHPEIYEGYVPMGYDEYIERMSRNGEWGDHVTLQAAADSYGVKIFVLTSFKDTCYIEILPVVQKSTRIIFLSFWAEVHYNSIYPEGEMFPVEYSKKKKWKISQNSASKKSDYNFIKPEGY</sequence>
<dbReference type="PROSITE" id="PS50802">
    <property type="entry name" value="OTU"/>
    <property type="match status" value="1"/>
</dbReference>
<evidence type="ECO:0000313" key="8">
    <source>
        <dbReference type="EMBL" id="KAF3335205.1"/>
    </source>
</evidence>
<dbReference type="PANTHER" id="PTHR12419">
    <property type="entry name" value="OTU DOMAIN CONTAINING PROTEIN"/>
    <property type="match status" value="1"/>
</dbReference>
<accession>A0A833VNZ1</accession>
<name>A0A833VNZ1_9POAL</name>
<dbReference type="Pfam" id="PF02338">
    <property type="entry name" value="OTU"/>
    <property type="match status" value="1"/>
</dbReference>
<feature type="region of interest" description="Disordered" evidence="6">
    <location>
        <begin position="107"/>
        <end position="139"/>
    </location>
</feature>
<dbReference type="AlphaFoldDB" id="A0A833VNZ1"/>
<evidence type="ECO:0000256" key="5">
    <source>
        <dbReference type="ARBA" id="ARBA00022801"/>
    </source>
</evidence>
<dbReference type="GO" id="GO:0016579">
    <property type="term" value="P:protein deubiquitination"/>
    <property type="evidence" value="ECO:0007669"/>
    <property type="project" value="TreeGrafter"/>
</dbReference>
<proteinExistence type="inferred from homology"/>
<dbReference type="Proteomes" id="UP000623129">
    <property type="component" value="Unassembled WGS sequence"/>
</dbReference>
<dbReference type="EC" id="3.4.19.12" evidence="3"/>
<gene>
    <name evidence="8" type="ORF">FCM35_KLT19712</name>
</gene>
<protein>
    <recommendedName>
        <fullName evidence="3">ubiquitinyl hydrolase 1</fullName>
        <ecNumber evidence="3">3.4.19.12</ecNumber>
    </recommendedName>
</protein>
<dbReference type="InterPro" id="IPR050704">
    <property type="entry name" value="Peptidase_C85-like"/>
</dbReference>
<evidence type="ECO:0000256" key="4">
    <source>
        <dbReference type="ARBA" id="ARBA00022786"/>
    </source>
</evidence>
<dbReference type="CDD" id="cd22751">
    <property type="entry name" value="OTU_plant_OTU9-like"/>
    <property type="match status" value="1"/>
</dbReference>
<dbReference type="InterPro" id="IPR038765">
    <property type="entry name" value="Papain-like_cys_pep_sf"/>
</dbReference>
<dbReference type="EMBL" id="SWLB01000008">
    <property type="protein sequence ID" value="KAF3335205.1"/>
    <property type="molecule type" value="Genomic_DNA"/>
</dbReference>
<evidence type="ECO:0000259" key="7">
    <source>
        <dbReference type="PROSITE" id="PS50802"/>
    </source>
</evidence>
<keyword evidence="5" id="KW-0378">Hydrolase</keyword>
<keyword evidence="9" id="KW-1185">Reference proteome</keyword>
<organism evidence="8 9">
    <name type="scientific">Carex littledalei</name>
    <dbReference type="NCBI Taxonomy" id="544730"/>
    <lineage>
        <taxon>Eukaryota</taxon>
        <taxon>Viridiplantae</taxon>
        <taxon>Streptophyta</taxon>
        <taxon>Embryophyta</taxon>
        <taxon>Tracheophyta</taxon>
        <taxon>Spermatophyta</taxon>
        <taxon>Magnoliopsida</taxon>
        <taxon>Liliopsida</taxon>
        <taxon>Poales</taxon>
        <taxon>Cyperaceae</taxon>
        <taxon>Cyperoideae</taxon>
        <taxon>Cariceae</taxon>
        <taxon>Carex</taxon>
        <taxon>Carex subgen. Euthyceras</taxon>
    </lineage>
</organism>
<keyword evidence="4" id="KW-0833">Ubl conjugation pathway</keyword>
<dbReference type="GO" id="GO:0004843">
    <property type="term" value="F:cysteine-type deubiquitinase activity"/>
    <property type="evidence" value="ECO:0007669"/>
    <property type="project" value="UniProtKB-EC"/>
</dbReference>
<evidence type="ECO:0000256" key="2">
    <source>
        <dbReference type="ARBA" id="ARBA00010407"/>
    </source>
</evidence>
<evidence type="ECO:0000256" key="3">
    <source>
        <dbReference type="ARBA" id="ARBA00012759"/>
    </source>
</evidence>
<evidence type="ECO:0000256" key="6">
    <source>
        <dbReference type="SAM" id="MobiDB-lite"/>
    </source>
</evidence>
<comment type="similarity">
    <text evidence="2">Belongs to the peptidase C85 family.</text>
</comment>